<dbReference type="InterPro" id="IPR000073">
    <property type="entry name" value="AB_hydrolase_1"/>
</dbReference>
<dbReference type="Gene3D" id="3.40.50.1820">
    <property type="entry name" value="alpha/beta hydrolase"/>
    <property type="match status" value="1"/>
</dbReference>
<evidence type="ECO:0000313" key="4">
    <source>
        <dbReference type="Proteomes" id="UP000756346"/>
    </source>
</evidence>
<keyword evidence="3" id="KW-0031">Aminopeptidase</keyword>
<feature type="region of interest" description="Disordered" evidence="1">
    <location>
        <begin position="92"/>
        <end position="115"/>
    </location>
</feature>
<dbReference type="Proteomes" id="UP000756346">
    <property type="component" value="Unassembled WGS sequence"/>
</dbReference>
<dbReference type="RefSeq" id="XP_046013594.1">
    <property type="nucleotide sequence ID" value="XM_046160190.1"/>
</dbReference>
<dbReference type="Pfam" id="PF12697">
    <property type="entry name" value="Abhydrolase_6"/>
    <property type="match status" value="1"/>
</dbReference>
<comment type="caution">
    <text evidence="3">The sequence shown here is derived from an EMBL/GenBank/DDBJ whole genome shotgun (WGS) entry which is preliminary data.</text>
</comment>
<organism evidence="3 4">
    <name type="scientific">Microdochium trichocladiopsis</name>
    <dbReference type="NCBI Taxonomy" id="1682393"/>
    <lineage>
        <taxon>Eukaryota</taxon>
        <taxon>Fungi</taxon>
        <taxon>Dikarya</taxon>
        <taxon>Ascomycota</taxon>
        <taxon>Pezizomycotina</taxon>
        <taxon>Sordariomycetes</taxon>
        <taxon>Xylariomycetidae</taxon>
        <taxon>Xylariales</taxon>
        <taxon>Microdochiaceae</taxon>
        <taxon>Microdochium</taxon>
    </lineage>
</organism>
<feature type="compositionally biased region" description="Basic and acidic residues" evidence="1">
    <location>
        <begin position="94"/>
        <end position="105"/>
    </location>
</feature>
<feature type="domain" description="AB hydrolase-1" evidence="2">
    <location>
        <begin position="7"/>
        <end position="264"/>
    </location>
</feature>
<proteinExistence type="predicted"/>
<dbReference type="PANTHER" id="PTHR37017">
    <property type="entry name" value="AB HYDROLASE-1 DOMAIN-CONTAINING PROTEIN-RELATED"/>
    <property type="match status" value="1"/>
</dbReference>
<keyword evidence="4" id="KW-1185">Reference proteome</keyword>
<evidence type="ECO:0000313" key="3">
    <source>
        <dbReference type="EMBL" id="KAH7032762.1"/>
    </source>
</evidence>
<dbReference type="AlphaFoldDB" id="A0A9P8Y7W9"/>
<keyword evidence="3" id="KW-0645">Protease</keyword>
<dbReference type="GeneID" id="70189736"/>
<dbReference type="SUPFAM" id="SSF53474">
    <property type="entry name" value="alpha/beta-Hydrolases"/>
    <property type="match status" value="1"/>
</dbReference>
<gene>
    <name evidence="3" type="ORF">B0I36DRAFT_373380</name>
</gene>
<reference evidence="3" key="1">
    <citation type="journal article" date="2021" name="Nat. Commun.">
        <title>Genetic determinants of endophytism in the Arabidopsis root mycobiome.</title>
        <authorList>
            <person name="Mesny F."/>
            <person name="Miyauchi S."/>
            <person name="Thiergart T."/>
            <person name="Pickel B."/>
            <person name="Atanasova L."/>
            <person name="Karlsson M."/>
            <person name="Huettel B."/>
            <person name="Barry K.W."/>
            <person name="Haridas S."/>
            <person name="Chen C."/>
            <person name="Bauer D."/>
            <person name="Andreopoulos W."/>
            <person name="Pangilinan J."/>
            <person name="LaButti K."/>
            <person name="Riley R."/>
            <person name="Lipzen A."/>
            <person name="Clum A."/>
            <person name="Drula E."/>
            <person name="Henrissat B."/>
            <person name="Kohler A."/>
            <person name="Grigoriev I.V."/>
            <person name="Martin F.M."/>
            <person name="Hacquard S."/>
        </authorList>
    </citation>
    <scope>NUCLEOTIDE SEQUENCE</scope>
    <source>
        <strain evidence="3">MPI-CAGE-CH-0230</strain>
    </source>
</reference>
<dbReference type="OrthoDB" id="408373at2759"/>
<dbReference type="InterPro" id="IPR052897">
    <property type="entry name" value="Sec-Metab_Biosynth_Hydrolase"/>
</dbReference>
<accession>A0A9P8Y7W9</accession>
<dbReference type="EMBL" id="JAGTJQ010000004">
    <property type="protein sequence ID" value="KAH7032762.1"/>
    <property type="molecule type" value="Genomic_DNA"/>
</dbReference>
<dbReference type="GO" id="GO:0004177">
    <property type="term" value="F:aminopeptidase activity"/>
    <property type="evidence" value="ECO:0007669"/>
    <property type="project" value="UniProtKB-KW"/>
</dbReference>
<name>A0A9P8Y7W9_9PEZI</name>
<sequence length="279" mass="30052">MTSKPSIVFVPGAWHAPHYWDKVIAYLTQQGYSCSTVTLPSTLENPDSGLLEDITAARAVITKETAKGQDVVVVAHSYGGAVGASAIKGLSKTPDLHSDDGDSRPRTSSATNVEKNATTQGHVVSFVLVASGLVRTGLSFIGHVPGGTPPPQWRVNLETGFAEITLDAEGIREFFYHDLSEDEGRFWVSQLKPHALRSVTEGGEHMYSGWKDVPCWMLVCTEDRAMPMELLRMMVKNGQDEGAAITLREASSSHSPMLSIPDVVSGLIVEAAQEARSSS</sequence>
<feature type="compositionally biased region" description="Polar residues" evidence="1">
    <location>
        <begin position="106"/>
        <end position="115"/>
    </location>
</feature>
<evidence type="ECO:0000256" key="1">
    <source>
        <dbReference type="SAM" id="MobiDB-lite"/>
    </source>
</evidence>
<protein>
    <submittedName>
        <fullName evidence="3">Prolyl aminopeptidase-like protein</fullName>
    </submittedName>
</protein>
<dbReference type="InterPro" id="IPR029058">
    <property type="entry name" value="AB_hydrolase_fold"/>
</dbReference>
<evidence type="ECO:0000259" key="2">
    <source>
        <dbReference type="Pfam" id="PF12697"/>
    </source>
</evidence>
<dbReference type="PANTHER" id="PTHR37017:SF3">
    <property type="entry name" value="AB HYDROLASE-1 DOMAIN-CONTAINING PROTEIN"/>
    <property type="match status" value="1"/>
</dbReference>
<keyword evidence="3" id="KW-0378">Hydrolase</keyword>